<proteinExistence type="predicted"/>
<feature type="non-terminal residue" evidence="1">
    <location>
        <position position="252"/>
    </location>
</feature>
<dbReference type="SUPFAM" id="SSF56112">
    <property type="entry name" value="Protein kinase-like (PK-like)"/>
    <property type="match status" value="1"/>
</dbReference>
<accession>X0YWL8</accession>
<evidence type="ECO:0000313" key="1">
    <source>
        <dbReference type="EMBL" id="GAG40976.1"/>
    </source>
</evidence>
<organism evidence="1">
    <name type="scientific">marine sediment metagenome</name>
    <dbReference type="NCBI Taxonomy" id="412755"/>
    <lineage>
        <taxon>unclassified sequences</taxon>
        <taxon>metagenomes</taxon>
        <taxon>ecological metagenomes</taxon>
    </lineage>
</organism>
<protein>
    <recommendedName>
        <fullName evidence="2">Protein kinase domain-containing protein</fullName>
    </recommendedName>
</protein>
<evidence type="ECO:0008006" key="2">
    <source>
        <dbReference type="Google" id="ProtNLM"/>
    </source>
</evidence>
<dbReference type="EMBL" id="BARS01042298">
    <property type="protein sequence ID" value="GAG40976.1"/>
    <property type="molecule type" value="Genomic_DNA"/>
</dbReference>
<feature type="non-terminal residue" evidence="1">
    <location>
        <position position="1"/>
    </location>
</feature>
<comment type="caution">
    <text evidence="1">The sequence shown here is derived from an EMBL/GenBank/DDBJ whole genome shotgun (WGS) entry which is preliminary data.</text>
</comment>
<dbReference type="InterPro" id="IPR011009">
    <property type="entry name" value="Kinase-like_dom_sf"/>
</dbReference>
<gene>
    <name evidence="1" type="ORF">S01H1_64196</name>
</gene>
<name>X0YWL8_9ZZZZ</name>
<sequence length="252" mass="27077">LTFQDPSEVAKEVAQLQKLSGTNVVPRLFSSKAREMGGGETCSNLLMEAFDGVLYDLLRDPVDKTVARWWGRPVVASPAAAKFASRFGLALGRELARILAIMFDHSIVHGDLHFSNVGYKVVAHRGAQDAAPRSRSRSPRGASLGDYAREPSTFVMEAALATEIKLLVFDFDYEFGYGFGKVSVAEESGAGDPPPEPTPKTQMRMEVLAGNVYDALKVAHALSRAASAADSASLAENSALCREALAPVLQYA</sequence>
<dbReference type="AlphaFoldDB" id="X0YWL8"/>
<reference evidence="1" key="1">
    <citation type="journal article" date="2014" name="Front. Microbiol.">
        <title>High frequency of phylogenetically diverse reductive dehalogenase-homologous genes in deep subseafloor sedimentary metagenomes.</title>
        <authorList>
            <person name="Kawai M."/>
            <person name="Futagami T."/>
            <person name="Toyoda A."/>
            <person name="Takaki Y."/>
            <person name="Nishi S."/>
            <person name="Hori S."/>
            <person name="Arai W."/>
            <person name="Tsubouchi T."/>
            <person name="Morono Y."/>
            <person name="Uchiyama I."/>
            <person name="Ito T."/>
            <person name="Fujiyama A."/>
            <person name="Inagaki F."/>
            <person name="Takami H."/>
        </authorList>
    </citation>
    <scope>NUCLEOTIDE SEQUENCE</scope>
    <source>
        <strain evidence="1">Expedition CK06-06</strain>
    </source>
</reference>